<keyword evidence="4" id="KW-1185">Reference proteome</keyword>
<dbReference type="RefSeq" id="WP_066242512.1">
    <property type="nucleotide sequence ID" value="NZ_LSGP01000017.1"/>
</dbReference>
<evidence type="ECO:0000313" key="4">
    <source>
        <dbReference type="Proteomes" id="UP000076268"/>
    </source>
</evidence>
<dbReference type="OrthoDB" id="2454096at2"/>
<evidence type="ECO:0000256" key="1">
    <source>
        <dbReference type="SAM" id="Phobius"/>
    </source>
</evidence>
<protein>
    <recommendedName>
        <fullName evidence="2">DUF1468 domain-containing protein</fullName>
    </recommendedName>
</protein>
<feature type="transmembrane region" description="Helical" evidence="1">
    <location>
        <begin position="116"/>
        <end position="134"/>
    </location>
</feature>
<dbReference type="EMBL" id="LSGP01000017">
    <property type="protein sequence ID" value="KYZ76661.1"/>
    <property type="molecule type" value="Genomic_DNA"/>
</dbReference>
<feature type="transmembrane region" description="Helical" evidence="1">
    <location>
        <begin position="6"/>
        <end position="26"/>
    </location>
</feature>
<evidence type="ECO:0000259" key="2">
    <source>
        <dbReference type="Pfam" id="PF07331"/>
    </source>
</evidence>
<feature type="transmembrane region" description="Helical" evidence="1">
    <location>
        <begin position="38"/>
        <end position="59"/>
    </location>
</feature>
<keyword evidence="1" id="KW-0812">Transmembrane</keyword>
<gene>
    <name evidence="3" type="ORF">AXX12_09585</name>
</gene>
<reference evidence="3 4" key="1">
    <citation type="submission" date="2016-02" db="EMBL/GenBank/DDBJ databases">
        <title>Anaerosporomusa subterraneum gen. nov., sp. nov., a spore-forming obligate anaerobe isolated from saprolite.</title>
        <authorList>
            <person name="Choi J.K."/>
            <person name="Shah M."/>
            <person name="Yee N."/>
        </authorList>
    </citation>
    <scope>NUCLEOTIDE SEQUENCE [LARGE SCALE GENOMIC DNA]</scope>
    <source>
        <strain evidence="3 4">RU4</strain>
    </source>
</reference>
<feature type="transmembrane region" description="Helical" evidence="1">
    <location>
        <begin position="79"/>
        <end position="109"/>
    </location>
</feature>
<proteinExistence type="predicted"/>
<dbReference type="STRING" id="1794912.AXX12_09585"/>
<keyword evidence="1" id="KW-0472">Membrane</keyword>
<organism evidence="3 4">
    <name type="scientific">Anaerosporomusa subterranea</name>
    <dbReference type="NCBI Taxonomy" id="1794912"/>
    <lineage>
        <taxon>Bacteria</taxon>
        <taxon>Bacillati</taxon>
        <taxon>Bacillota</taxon>
        <taxon>Negativicutes</taxon>
        <taxon>Acetonemataceae</taxon>
        <taxon>Anaerosporomusa</taxon>
    </lineage>
</organism>
<accession>A0A154BRU8</accession>
<feature type="domain" description="DUF1468" evidence="2">
    <location>
        <begin position="7"/>
        <end position="143"/>
    </location>
</feature>
<dbReference type="Pfam" id="PF07331">
    <property type="entry name" value="TctB"/>
    <property type="match status" value="1"/>
</dbReference>
<dbReference type="Proteomes" id="UP000076268">
    <property type="component" value="Unassembled WGS sequence"/>
</dbReference>
<keyword evidence="1" id="KW-1133">Transmembrane helix</keyword>
<sequence length="149" mass="16981">MENLGVWIGIVVLIYASGMFWLALSLKYYTQFGPGPGLFPLWLSGILIVITLLFIWQSVKHDAIRFWDVFPNRKAFRNVLSVWGSILLFMILLNYTGFTIASSILLYTLFIRGYKWHWALGLSIGVSVFLFLAFNKAFGIPLPVNALGW</sequence>
<evidence type="ECO:0000313" key="3">
    <source>
        <dbReference type="EMBL" id="KYZ76661.1"/>
    </source>
</evidence>
<dbReference type="InterPro" id="IPR009936">
    <property type="entry name" value="DUF1468"/>
</dbReference>
<dbReference type="AlphaFoldDB" id="A0A154BRU8"/>
<name>A0A154BRU8_ANASB</name>
<comment type="caution">
    <text evidence="3">The sequence shown here is derived from an EMBL/GenBank/DDBJ whole genome shotgun (WGS) entry which is preliminary data.</text>
</comment>